<gene>
    <name evidence="8" type="ORF">EVOR1521_LOCUS15203</name>
</gene>
<evidence type="ECO:0000313" key="8">
    <source>
        <dbReference type="EMBL" id="CAJ1389624.1"/>
    </source>
</evidence>
<evidence type="ECO:0000256" key="4">
    <source>
        <dbReference type="ARBA" id="ARBA00023235"/>
    </source>
</evidence>
<reference evidence="8" key="1">
    <citation type="submission" date="2023-08" db="EMBL/GenBank/DDBJ databases">
        <authorList>
            <person name="Chen Y."/>
            <person name="Shah S."/>
            <person name="Dougan E. K."/>
            <person name="Thang M."/>
            <person name="Chan C."/>
        </authorList>
    </citation>
    <scope>NUCLEOTIDE SEQUENCE</scope>
</reference>
<dbReference type="EMBL" id="CAUJNA010001902">
    <property type="protein sequence ID" value="CAJ1389624.1"/>
    <property type="molecule type" value="Genomic_DNA"/>
</dbReference>
<protein>
    <recommendedName>
        <fullName evidence="2 5">peptidylprolyl isomerase</fullName>
        <ecNumber evidence="2 5">5.2.1.8</ecNumber>
    </recommendedName>
</protein>
<dbReference type="PANTHER" id="PTHR10516:SF443">
    <property type="entry name" value="FK506-BINDING PROTEIN 59-RELATED"/>
    <property type="match status" value="1"/>
</dbReference>
<dbReference type="Gene3D" id="3.10.50.40">
    <property type="match status" value="2"/>
</dbReference>
<evidence type="ECO:0000313" key="9">
    <source>
        <dbReference type="Proteomes" id="UP001178507"/>
    </source>
</evidence>
<keyword evidence="4 5" id="KW-0413">Isomerase</keyword>
<dbReference type="GO" id="GO:0003755">
    <property type="term" value="F:peptidyl-prolyl cis-trans isomerase activity"/>
    <property type="evidence" value="ECO:0007669"/>
    <property type="project" value="UniProtKB-KW"/>
</dbReference>
<dbReference type="Proteomes" id="UP001178507">
    <property type="component" value="Unassembled WGS sequence"/>
</dbReference>
<name>A0AA36IMV4_9DINO</name>
<evidence type="ECO:0000256" key="5">
    <source>
        <dbReference type="PROSITE-ProRule" id="PRU00277"/>
    </source>
</evidence>
<feature type="signal peptide" evidence="6">
    <location>
        <begin position="1"/>
        <end position="25"/>
    </location>
</feature>
<proteinExistence type="predicted"/>
<dbReference type="AlphaFoldDB" id="A0AA36IMV4"/>
<dbReference type="GO" id="GO:0005737">
    <property type="term" value="C:cytoplasm"/>
    <property type="evidence" value="ECO:0007669"/>
    <property type="project" value="TreeGrafter"/>
</dbReference>
<organism evidence="8 9">
    <name type="scientific">Effrenium voratum</name>
    <dbReference type="NCBI Taxonomy" id="2562239"/>
    <lineage>
        <taxon>Eukaryota</taxon>
        <taxon>Sar</taxon>
        <taxon>Alveolata</taxon>
        <taxon>Dinophyceae</taxon>
        <taxon>Suessiales</taxon>
        <taxon>Symbiodiniaceae</taxon>
        <taxon>Effrenium</taxon>
    </lineage>
</organism>
<dbReference type="PANTHER" id="PTHR10516">
    <property type="entry name" value="PEPTIDYL-PROLYL CIS-TRANS ISOMERASE"/>
    <property type="match status" value="1"/>
</dbReference>
<dbReference type="Pfam" id="PF00254">
    <property type="entry name" value="FKBP_C"/>
    <property type="match status" value="1"/>
</dbReference>
<evidence type="ECO:0000256" key="6">
    <source>
        <dbReference type="SAM" id="SignalP"/>
    </source>
</evidence>
<sequence length="277" mass="29877">MACADRLWRAALLALSGLLLRTCFSVAGKSSTEGRRVRVGISYELEEDLDQVEFNPALEFVCGRGDVVPQIDEAVRTMQVGDRRFIAGGSEPLFGWRDPGKQVRVPSLEPAELGDVVSLELGTGVVLEVSKSEMLVDLNHPLAGRRVNVTLTLLACEEVPPKDVEVRTLRPGDGRTYPKYGDRLTLHVETSLASSGEVISSTRSGQPLQYHLGFDGSVQGFEMGLLQVSLGALASLYVPAQLAGLGQGSSSSFLPASEDLKYEVELLAIDSELELAF</sequence>
<dbReference type="InterPro" id="IPR001179">
    <property type="entry name" value="PPIase_FKBP_dom"/>
</dbReference>
<comment type="catalytic activity">
    <reaction evidence="1 5">
        <text>[protein]-peptidylproline (omega=180) = [protein]-peptidylproline (omega=0)</text>
        <dbReference type="Rhea" id="RHEA:16237"/>
        <dbReference type="Rhea" id="RHEA-COMP:10747"/>
        <dbReference type="Rhea" id="RHEA-COMP:10748"/>
        <dbReference type="ChEBI" id="CHEBI:83833"/>
        <dbReference type="ChEBI" id="CHEBI:83834"/>
        <dbReference type="EC" id="5.2.1.8"/>
    </reaction>
</comment>
<dbReference type="EC" id="5.2.1.8" evidence="2 5"/>
<dbReference type="InterPro" id="IPR050689">
    <property type="entry name" value="FKBP-type_PPIase"/>
</dbReference>
<keyword evidence="6" id="KW-0732">Signal</keyword>
<keyword evidence="9" id="KW-1185">Reference proteome</keyword>
<feature type="chain" id="PRO_5041420329" description="peptidylprolyl isomerase" evidence="6">
    <location>
        <begin position="26"/>
        <end position="277"/>
    </location>
</feature>
<dbReference type="PROSITE" id="PS50059">
    <property type="entry name" value="FKBP_PPIASE"/>
    <property type="match status" value="1"/>
</dbReference>
<dbReference type="SUPFAM" id="SSF54534">
    <property type="entry name" value="FKBP-like"/>
    <property type="match status" value="2"/>
</dbReference>
<feature type="domain" description="PPIase FKBP-type" evidence="7">
    <location>
        <begin position="181"/>
        <end position="270"/>
    </location>
</feature>
<comment type="caution">
    <text evidence="8">The sequence shown here is derived from an EMBL/GenBank/DDBJ whole genome shotgun (WGS) entry which is preliminary data.</text>
</comment>
<evidence type="ECO:0000256" key="3">
    <source>
        <dbReference type="ARBA" id="ARBA00023110"/>
    </source>
</evidence>
<evidence type="ECO:0000259" key="7">
    <source>
        <dbReference type="PROSITE" id="PS50059"/>
    </source>
</evidence>
<accession>A0AA36IMV4</accession>
<dbReference type="InterPro" id="IPR046357">
    <property type="entry name" value="PPIase_dom_sf"/>
</dbReference>
<keyword evidence="3 5" id="KW-0697">Rotamase</keyword>
<evidence type="ECO:0000256" key="2">
    <source>
        <dbReference type="ARBA" id="ARBA00013194"/>
    </source>
</evidence>
<evidence type="ECO:0000256" key="1">
    <source>
        <dbReference type="ARBA" id="ARBA00000971"/>
    </source>
</evidence>